<accession>A0A848L1P3</accession>
<evidence type="ECO:0000256" key="2">
    <source>
        <dbReference type="ARBA" id="ARBA00022741"/>
    </source>
</evidence>
<keyword evidence="2" id="KW-0547">Nucleotide-binding</keyword>
<dbReference type="GO" id="GO:0005524">
    <property type="term" value="F:ATP binding"/>
    <property type="evidence" value="ECO:0007669"/>
    <property type="project" value="UniProtKB-KW"/>
</dbReference>
<evidence type="ECO:0000259" key="5">
    <source>
        <dbReference type="Pfam" id="PF18085"/>
    </source>
</evidence>
<evidence type="ECO:0000256" key="4">
    <source>
        <dbReference type="ARBA" id="ARBA00022840"/>
    </source>
</evidence>
<name>A0A848L1P3_9ACTN</name>
<protein>
    <recommendedName>
        <fullName evidence="5">Maltokinase N-terminal cap domain-containing protein</fullName>
    </recommendedName>
</protein>
<dbReference type="Pfam" id="PF18085">
    <property type="entry name" value="Mak_N_cap"/>
    <property type="match status" value="1"/>
</dbReference>
<evidence type="ECO:0000256" key="1">
    <source>
        <dbReference type="ARBA" id="ARBA00022679"/>
    </source>
</evidence>
<dbReference type="InterPro" id="IPR040999">
    <property type="entry name" value="Mak_N_cap"/>
</dbReference>
<gene>
    <name evidence="6" type="ORF">HH308_26185</name>
</gene>
<dbReference type="EMBL" id="JABBNB010000040">
    <property type="protein sequence ID" value="NMO04716.1"/>
    <property type="molecule type" value="Genomic_DNA"/>
</dbReference>
<proteinExistence type="predicted"/>
<keyword evidence="1" id="KW-0808">Transferase</keyword>
<evidence type="ECO:0000313" key="7">
    <source>
        <dbReference type="Proteomes" id="UP000550729"/>
    </source>
</evidence>
<keyword evidence="7" id="KW-1185">Reference proteome</keyword>
<feature type="domain" description="Maltokinase N-terminal cap" evidence="5">
    <location>
        <begin position="21"/>
        <end position="103"/>
    </location>
</feature>
<dbReference type="AlphaFoldDB" id="A0A848L1P3"/>
<dbReference type="GO" id="GO:0016301">
    <property type="term" value="F:kinase activity"/>
    <property type="evidence" value="ECO:0007669"/>
    <property type="project" value="UniProtKB-KW"/>
</dbReference>
<reference evidence="6 7" key="1">
    <citation type="submission" date="2020-04" db="EMBL/GenBank/DDBJ databases">
        <title>Gordonia sp. nov. TBRC 11910.</title>
        <authorList>
            <person name="Suriyachadkun C."/>
        </authorList>
    </citation>
    <scope>NUCLEOTIDE SEQUENCE [LARGE SCALE GENOMIC DNA]</scope>
    <source>
        <strain evidence="6 7">TBRC 11910</strain>
    </source>
</reference>
<sequence>MSIVYPQAVIKPGKIELVTTWLHDQDWYSGEPDQRFKRVGSYRFDDPAGEVGIETILVRGQVDGQIYQVPMTYRGAELVGGRLMTTMEHSVLGLRYIYEGPSDPVFVQAFTTAMLERGHETEQIISGGDNHGVSVPSGVQVRGSGPLGEVAQTDVVVPHLLPSAPPSDAVATLAGYWTDGSDPVAWLVGV</sequence>
<keyword evidence="3" id="KW-0418">Kinase</keyword>
<organism evidence="6 7">
    <name type="scientific">Gordonia asplenii</name>
    <dbReference type="NCBI Taxonomy" id="2725283"/>
    <lineage>
        <taxon>Bacteria</taxon>
        <taxon>Bacillati</taxon>
        <taxon>Actinomycetota</taxon>
        <taxon>Actinomycetes</taxon>
        <taxon>Mycobacteriales</taxon>
        <taxon>Gordoniaceae</taxon>
        <taxon>Gordonia</taxon>
    </lineage>
</organism>
<evidence type="ECO:0000313" key="6">
    <source>
        <dbReference type="EMBL" id="NMO04716.1"/>
    </source>
</evidence>
<comment type="caution">
    <text evidence="6">The sequence shown here is derived from an EMBL/GenBank/DDBJ whole genome shotgun (WGS) entry which is preliminary data.</text>
</comment>
<dbReference type="RefSeq" id="WP_170197222.1">
    <property type="nucleotide sequence ID" value="NZ_JABBNB010000040.1"/>
</dbReference>
<dbReference type="Proteomes" id="UP000550729">
    <property type="component" value="Unassembled WGS sequence"/>
</dbReference>
<keyword evidence="4" id="KW-0067">ATP-binding</keyword>
<evidence type="ECO:0000256" key="3">
    <source>
        <dbReference type="ARBA" id="ARBA00022777"/>
    </source>
</evidence>